<reference evidence="1 2" key="1">
    <citation type="submission" date="2023-07" db="EMBL/GenBank/DDBJ databases">
        <title>Pathogenic bacteria of pear tree diseases.</title>
        <authorList>
            <person name="Zhang Z."/>
            <person name="He L."/>
            <person name="Huang R."/>
        </authorList>
    </citation>
    <scope>NUCLEOTIDE SEQUENCE [LARGE SCALE GENOMIC DNA]</scope>
    <source>
        <strain evidence="1 2">DE2</strain>
    </source>
</reference>
<proteinExistence type="predicted"/>
<evidence type="ECO:0000313" key="1">
    <source>
        <dbReference type="EMBL" id="WLS79006.1"/>
    </source>
</evidence>
<keyword evidence="2" id="KW-1185">Reference proteome</keyword>
<accession>A0AA50DMW0</accession>
<dbReference type="Pfam" id="PF06296">
    <property type="entry name" value="RelE"/>
    <property type="match status" value="1"/>
</dbReference>
<dbReference type="AlphaFoldDB" id="A0AA50DMW0"/>
<evidence type="ECO:0000313" key="2">
    <source>
        <dbReference type="Proteomes" id="UP001228139"/>
    </source>
</evidence>
<dbReference type="RefSeq" id="WP_306209386.1">
    <property type="nucleotide sequence ID" value="NZ_CP132353.1"/>
</dbReference>
<name>A0AA50DMW0_9GAMM</name>
<sequence>MAIYVTRKVDRAFSKSDLQDDDLCLAASEVMAGQYEANLGGGVIKKRLPLKAGKSGGARTIIFFKTGKHLFFVDAWKKSSTSSAKREIEEDELATYKDLAKEFFRYDLTLLLRLISHKFLREVICNGGKSA</sequence>
<gene>
    <name evidence="1" type="ORF">Q3V30_00350</name>
</gene>
<dbReference type="Proteomes" id="UP001228139">
    <property type="component" value="Chromosome"/>
</dbReference>
<dbReference type="PIRSF" id="PIRSF018634">
    <property type="entry name" value="UCP018634"/>
    <property type="match status" value="1"/>
</dbReference>
<protein>
    <submittedName>
        <fullName evidence="1">Type II toxin-antitoxin system RelE/ParE family toxin</fullName>
    </submittedName>
</protein>
<dbReference type="InterPro" id="IPR009387">
    <property type="entry name" value="HigB-2"/>
</dbReference>
<organism evidence="1 2">
    <name type="scientific">Erwinia pyri</name>
    <dbReference type="NCBI Taxonomy" id="3062598"/>
    <lineage>
        <taxon>Bacteria</taxon>
        <taxon>Pseudomonadati</taxon>
        <taxon>Pseudomonadota</taxon>
        <taxon>Gammaproteobacteria</taxon>
        <taxon>Enterobacterales</taxon>
        <taxon>Erwiniaceae</taxon>
        <taxon>Erwinia</taxon>
    </lineage>
</organism>
<dbReference type="KEGG" id="epi:Q3V30_00350"/>
<dbReference type="EMBL" id="CP132353">
    <property type="protein sequence ID" value="WLS79006.1"/>
    <property type="molecule type" value="Genomic_DNA"/>
</dbReference>